<dbReference type="SMART" id="SM00382">
    <property type="entry name" value="AAA"/>
    <property type="match status" value="1"/>
</dbReference>
<dbReference type="Gene3D" id="3.40.50.300">
    <property type="entry name" value="P-loop containing nucleotide triphosphate hydrolases"/>
    <property type="match status" value="1"/>
</dbReference>
<dbReference type="CDD" id="cd03257">
    <property type="entry name" value="ABC_NikE_OppD_transporters"/>
    <property type="match status" value="1"/>
</dbReference>
<dbReference type="FunFam" id="3.40.50.300:FF:000016">
    <property type="entry name" value="Oligopeptide ABC transporter ATP-binding component"/>
    <property type="match status" value="1"/>
</dbReference>
<dbReference type="GO" id="GO:0005886">
    <property type="term" value="C:plasma membrane"/>
    <property type="evidence" value="ECO:0007669"/>
    <property type="project" value="UniProtKB-SubCell"/>
</dbReference>
<dbReference type="PROSITE" id="PS50893">
    <property type="entry name" value="ABC_TRANSPORTER_2"/>
    <property type="match status" value="1"/>
</dbReference>
<dbReference type="GO" id="GO:0015833">
    <property type="term" value="P:peptide transport"/>
    <property type="evidence" value="ECO:0007669"/>
    <property type="project" value="InterPro"/>
</dbReference>
<dbReference type="NCBIfam" id="TIGR01727">
    <property type="entry name" value="oligo_HPY"/>
    <property type="match status" value="1"/>
</dbReference>
<keyword evidence="3" id="KW-0813">Transport</keyword>
<dbReference type="InterPro" id="IPR017871">
    <property type="entry name" value="ABC_transporter-like_CS"/>
</dbReference>
<evidence type="ECO:0000313" key="11">
    <source>
        <dbReference type="EMBL" id="NDL61859.1"/>
    </source>
</evidence>
<dbReference type="RefSeq" id="WP_162364533.1">
    <property type="nucleotide sequence ID" value="NZ_WUBS01000002.1"/>
</dbReference>
<dbReference type="SUPFAM" id="SSF52540">
    <property type="entry name" value="P-loop containing nucleoside triphosphate hydrolases"/>
    <property type="match status" value="1"/>
</dbReference>
<reference evidence="11 12" key="1">
    <citation type="submission" date="2019-12" db="EMBL/GenBank/DDBJ databases">
        <authorList>
            <person name="Lee S.D."/>
        </authorList>
    </citation>
    <scope>NUCLEOTIDE SEQUENCE [LARGE SCALE GENOMIC DNA]</scope>
    <source>
        <strain evidence="11 12">SAP-6</strain>
    </source>
</reference>
<dbReference type="Pfam" id="PF08352">
    <property type="entry name" value="oligo_HPY"/>
    <property type="match status" value="1"/>
</dbReference>
<evidence type="ECO:0000313" key="12">
    <source>
        <dbReference type="Proteomes" id="UP000461443"/>
    </source>
</evidence>
<dbReference type="GO" id="GO:0016887">
    <property type="term" value="F:ATP hydrolysis activity"/>
    <property type="evidence" value="ECO:0007669"/>
    <property type="project" value="InterPro"/>
</dbReference>
<evidence type="ECO:0000256" key="1">
    <source>
        <dbReference type="ARBA" id="ARBA00004417"/>
    </source>
</evidence>
<keyword evidence="12" id="KW-1185">Reference proteome</keyword>
<gene>
    <name evidence="11" type="ORF">GRH90_03665</name>
</gene>
<keyword evidence="6 11" id="KW-0067">ATP-binding</keyword>
<evidence type="ECO:0000256" key="9">
    <source>
        <dbReference type="ARBA" id="ARBA00047356"/>
    </source>
</evidence>
<dbReference type="GO" id="GO:0055085">
    <property type="term" value="P:transmembrane transport"/>
    <property type="evidence" value="ECO:0007669"/>
    <property type="project" value="UniProtKB-ARBA"/>
</dbReference>
<dbReference type="InterPro" id="IPR013563">
    <property type="entry name" value="Oligopep_ABC_C"/>
</dbReference>
<organism evidence="11 12">
    <name type="scientific">Acerihabitans arboris</name>
    <dbReference type="NCBI Taxonomy" id="2691583"/>
    <lineage>
        <taxon>Bacteria</taxon>
        <taxon>Pseudomonadati</taxon>
        <taxon>Pseudomonadota</taxon>
        <taxon>Gammaproteobacteria</taxon>
        <taxon>Enterobacterales</taxon>
        <taxon>Pectobacteriaceae</taxon>
        <taxon>Acerihabitans</taxon>
    </lineage>
</organism>
<keyword evidence="7" id="KW-0472">Membrane</keyword>
<dbReference type="InterPro" id="IPR003439">
    <property type="entry name" value="ABC_transporter-like_ATP-bd"/>
</dbReference>
<evidence type="ECO:0000256" key="2">
    <source>
        <dbReference type="ARBA" id="ARBA00005417"/>
    </source>
</evidence>
<dbReference type="InterPro" id="IPR027417">
    <property type="entry name" value="P-loop_NTPase"/>
</dbReference>
<evidence type="ECO:0000256" key="7">
    <source>
        <dbReference type="ARBA" id="ARBA00023136"/>
    </source>
</evidence>
<name>A0A845SD80_9GAMM</name>
<evidence type="ECO:0000256" key="6">
    <source>
        <dbReference type="ARBA" id="ARBA00022840"/>
    </source>
</evidence>
<dbReference type="AlphaFoldDB" id="A0A845SD80"/>
<dbReference type="EMBL" id="WUBS01000002">
    <property type="protein sequence ID" value="NDL61859.1"/>
    <property type="molecule type" value="Genomic_DNA"/>
</dbReference>
<keyword evidence="4" id="KW-1003">Cell membrane</keyword>
<accession>A0A845SD80</accession>
<comment type="catalytic activity">
    <reaction evidence="9">
        <text>a dipeptide(out) + ATP + H2O = a dipeptide(in) + ADP + phosphate + H(+)</text>
        <dbReference type="Rhea" id="RHEA:23120"/>
        <dbReference type="ChEBI" id="CHEBI:15377"/>
        <dbReference type="ChEBI" id="CHEBI:15378"/>
        <dbReference type="ChEBI" id="CHEBI:30616"/>
        <dbReference type="ChEBI" id="CHEBI:43474"/>
        <dbReference type="ChEBI" id="CHEBI:90799"/>
        <dbReference type="ChEBI" id="CHEBI:456216"/>
        <dbReference type="EC" id="7.4.2.9"/>
    </reaction>
</comment>
<reference evidence="11 12" key="2">
    <citation type="submission" date="2020-02" db="EMBL/GenBank/DDBJ databases">
        <title>The new genus of Enterobacteriales.</title>
        <authorList>
            <person name="Kim I.S."/>
        </authorList>
    </citation>
    <scope>NUCLEOTIDE SEQUENCE [LARGE SCALE GENOMIC DNA]</scope>
    <source>
        <strain evidence="11 12">SAP-6</strain>
    </source>
</reference>
<feature type="domain" description="ABC transporter" evidence="10">
    <location>
        <begin position="9"/>
        <end position="259"/>
    </location>
</feature>
<comment type="subcellular location">
    <subcellularLocation>
        <location evidence="1">Cell inner membrane</location>
        <topology evidence="1">Peripheral membrane protein</topology>
    </subcellularLocation>
</comment>
<proteinExistence type="inferred from homology"/>
<evidence type="ECO:0000256" key="4">
    <source>
        <dbReference type="ARBA" id="ARBA00022475"/>
    </source>
</evidence>
<evidence type="ECO:0000256" key="5">
    <source>
        <dbReference type="ARBA" id="ARBA00022741"/>
    </source>
</evidence>
<comment type="caution">
    <text evidence="11">The sequence shown here is derived from an EMBL/GenBank/DDBJ whole genome shotgun (WGS) entry which is preliminary data.</text>
</comment>
<evidence type="ECO:0000259" key="10">
    <source>
        <dbReference type="PROSITE" id="PS50893"/>
    </source>
</evidence>
<evidence type="ECO:0000256" key="3">
    <source>
        <dbReference type="ARBA" id="ARBA00022448"/>
    </source>
</evidence>
<dbReference type="InterPro" id="IPR003593">
    <property type="entry name" value="AAA+_ATPase"/>
</dbReference>
<sequence>MISSTGPLLTVNDLSVMIATENGVVRPVRGVSFEVQQHETLGIIGESGCGKSVTAESIMGLLDPGIAAVRGGVRFNGRDLLGLSARARRAIQGNTLSMIFQDPLSSLNPLMTIGRQIDESLRLHAGLPQGRRKARIIELLSQVGINDPLRCSTAYPHEISGGMRQRVMIAMAIACHPALLIADEPTTALDVTIQAQILALLESLKAANGMGIILITHDLSVVAQMCQRVIVMYLGEVVEEADVMTLFDRPRHPYTRGLMAAIPGTRAARKSILTEIKGSVPPPSESPAGCGFAPRCPFAGAICRRHPPLDMVSDGGATGGPDSPRHAVRCWKAGELDRGTA</sequence>
<dbReference type="Pfam" id="PF00005">
    <property type="entry name" value="ABC_tran"/>
    <property type="match status" value="1"/>
</dbReference>
<evidence type="ECO:0000256" key="8">
    <source>
        <dbReference type="ARBA" id="ARBA00038852"/>
    </source>
</evidence>
<dbReference type="PANTHER" id="PTHR43297">
    <property type="entry name" value="OLIGOPEPTIDE TRANSPORT ATP-BINDING PROTEIN APPD"/>
    <property type="match status" value="1"/>
</dbReference>
<dbReference type="InterPro" id="IPR050388">
    <property type="entry name" value="ABC_Ni/Peptide_Import"/>
</dbReference>
<dbReference type="GO" id="GO:0005524">
    <property type="term" value="F:ATP binding"/>
    <property type="evidence" value="ECO:0007669"/>
    <property type="project" value="UniProtKB-KW"/>
</dbReference>
<dbReference type="PANTHER" id="PTHR43297:SF2">
    <property type="entry name" value="DIPEPTIDE TRANSPORT ATP-BINDING PROTEIN DPPD"/>
    <property type="match status" value="1"/>
</dbReference>
<dbReference type="EC" id="7.4.2.9" evidence="8"/>
<protein>
    <recommendedName>
        <fullName evidence="8">ABC-type dipeptide transporter</fullName>
        <ecNumber evidence="8">7.4.2.9</ecNumber>
    </recommendedName>
</protein>
<dbReference type="Proteomes" id="UP000461443">
    <property type="component" value="Unassembled WGS sequence"/>
</dbReference>
<keyword evidence="5" id="KW-0547">Nucleotide-binding</keyword>
<dbReference type="PROSITE" id="PS00211">
    <property type="entry name" value="ABC_TRANSPORTER_1"/>
    <property type="match status" value="1"/>
</dbReference>
<comment type="similarity">
    <text evidence="2">Belongs to the ABC transporter superfamily.</text>
</comment>